<dbReference type="Gene3D" id="2.170.130.10">
    <property type="entry name" value="TonB-dependent receptor, plug domain"/>
    <property type="match status" value="1"/>
</dbReference>
<keyword evidence="2 8" id="KW-0813">Transport</keyword>
<comment type="similarity">
    <text evidence="8">Belongs to the TonB-dependent receptor family.</text>
</comment>
<dbReference type="InterPro" id="IPR023997">
    <property type="entry name" value="TonB-dep_OMP_SusC/RagA_CS"/>
</dbReference>
<dbReference type="PROSITE" id="PS52016">
    <property type="entry name" value="TONB_DEPENDENT_REC_3"/>
    <property type="match status" value="1"/>
</dbReference>
<dbReference type="Pfam" id="PF07715">
    <property type="entry name" value="Plug"/>
    <property type="match status" value="1"/>
</dbReference>
<organism evidence="10 11">
    <name type="scientific">Bacteroides xylanisolvens</name>
    <dbReference type="NCBI Taxonomy" id="371601"/>
    <lineage>
        <taxon>Bacteria</taxon>
        <taxon>Pseudomonadati</taxon>
        <taxon>Bacteroidota</taxon>
        <taxon>Bacteroidia</taxon>
        <taxon>Bacteroidales</taxon>
        <taxon>Bacteroidaceae</taxon>
        <taxon>Bacteroides</taxon>
    </lineage>
</organism>
<keyword evidence="10" id="KW-0675">Receptor</keyword>
<proteinExistence type="inferred from homology"/>
<keyword evidence="6 8" id="KW-0472">Membrane</keyword>
<evidence type="ECO:0000259" key="9">
    <source>
        <dbReference type="Pfam" id="PF07715"/>
    </source>
</evidence>
<dbReference type="PANTHER" id="PTHR30069:SF29">
    <property type="entry name" value="HEMOGLOBIN AND HEMOGLOBIN-HAPTOGLOBIN-BINDING PROTEIN 1-RELATED"/>
    <property type="match status" value="1"/>
</dbReference>
<evidence type="ECO:0000256" key="5">
    <source>
        <dbReference type="ARBA" id="ARBA00022729"/>
    </source>
</evidence>
<reference evidence="10" key="1">
    <citation type="journal article" date="2021" name="PeerJ">
        <title>Extensive microbial diversity within the chicken gut microbiome revealed by metagenomics and culture.</title>
        <authorList>
            <person name="Gilroy R."/>
            <person name="Ravi A."/>
            <person name="Getino M."/>
            <person name="Pursley I."/>
            <person name="Horton D.L."/>
            <person name="Alikhan N.F."/>
            <person name="Baker D."/>
            <person name="Gharbi K."/>
            <person name="Hall N."/>
            <person name="Watson M."/>
            <person name="Adriaenssens E.M."/>
            <person name="Foster-Nyarko E."/>
            <person name="Jarju S."/>
            <person name="Secka A."/>
            <person name="Antonio M."/>
            <person name="Oren A."/>
            <person name="Chaudhuri R.R."/>
            <person name="La Ragione R."/>
            <person name="Hildebrand F."/>
            <person name="Pallen M.J."/>
        </authorList>
    </citation>
    <scope>NUCLEOTIDE SEQUENCE</scope>
    <source>
        <strain evidence="10">CHK154-13316</strain>
    </source>
</reference>
<evidence type="ECO:0000313" key="11">
    <source>
        <dbReference type="Proteomes" id="UP000747074"/>
    </source>
</evidence>
<dbReference type="SUPFAM" id="SSF49464">
    <property type="entry name" value="Carboxypeptidase regulatory domain-like"/>
    <property type="match status" value="1"/>
</dbReference>
<evidence type="ECO:0000256" key="2">
    <source>
        <dbReference type="ARBA" id="ARBA00022448"/>
    </source>
</evidence>
<evidence type="ECO:0000256" key="8">
    <source>
        <dbReference type="PROSITE-ProRule" id="PRU01360"/>
    </source>
</evidence>
<sequence>MASVLVVGAPQLVFADIDGTQSVLQSASVRGKVTDANGEPIIGANVQEKGTVNGVITDIDGNFTLNVTSKTSKIIISFIGYKTIELSVTDPKLQAVVLVEDSETLDEVVVIGYGTQKKATLTGAVTVVGAKMLEGKGNLSNPLQALQSTVPGVIITRSSGAPGEEGWGMKLRGATSTNSTDPLVIIDGVEFSDGISGMRNLNTDDIESINFLKDASAAIYGSKAAGGVVLITTKKAKEGRTTVQYNGSFTAKVIGLQPELMSIDQWADALIAAQTNDGYNIATSSKIRYADLAKRYKNHYIDLTSNPNVTDGFSGVSDFVFMENDWQDLLWGNSSATQHELAVSGGTSKALYRLSLGYMYDGSTLQWGNNNKERYNLRLTNTFQLAKNVSLESIIAYSREFQVKPSLIGNVLSASIPQPGLPSSTVDGRPYSWNDWRSPNWLAELGGDNKLKVSSINISEQFKWNITKELDAVVQLGYNTGLAIRDIQEKAIDWYNYAGTKIVWSEPTQENSKYTKSYANTDYYMVSGYLNWHKTLANKHNLSAMAGAQYNYTQYERTETAIKNIKPSLEVPNGSGEKTVKPEKWHEAMMSYFGRLGYDYKGRYLLDANLRYDGSSKFQPENRWQFFWGMMGAWRLTEEKFMQPLTSFVDNLKLRFSYGMLGNQSGIGRYDGTQLYDFTSSGGVLMDGKKVSIINTNKKIVSTERTWERIHNYNIALEFGFLGNRLTGVVDLFLKKNNNMLIEAQYPGILGDGAPSANIGKFEAKGWEGTLNWADKIGTVSYHIGASATYTTNKLIDLGATSVMKSGFQKTQQGYPLNSFFGLRYTGKIQNEEQLQKYYDYYLNGNGIGMQRNLRLGDNMFEDVNGDGKLDENDMVYLGTDDPKLSYSINAGFEWKGIDFSVIFQGVGRRTVFRERSSWSVPMKSWWLNTTTQSVGKTWSAEQPDAYYPTYSNTSSINDYNYQCSSWSVEDGAYIRLKNLTIGYTLPSVWLAKTKFLSKLRVYLTGADIWEHSNIKDGWDPEQSRDVKELGRYPFNRTYTVGINATF</sequence>
<dbReference type="Gene3D" id="2.60.40.1120">
    <property type="entry name" value="Carboxypeptidase-like, regulatory domain"/>
    <property type="match status" value="1"/>
</dbReference>
<dbReference type="InterPro" id="IPR036942">
    <property type="entry name" value="Beta-barrel_TonB_sf"/>
</dbReference>
<dbReference type="InterPro" id="IPR018247">
    <property type="entry name" value="EF_Hand_1_Ca_BS"/>
</dbReference>
<dbReference type="InterPro" id="IPR039426">
    <property type="entry name" value="TonB-dep_rcpt-like"/>
</dbReference>
<keyword evidence="4 8" id="KW-0812">Transmembrane</keyword>
<dbReference type="Pfam" id="PF13715">
    <property type="entry name" value="CarbopepD_reg_2"/>
    <property type="match status" value="1"/>
</dbReference>
<dbReference type="EMBL" id="DYVL01000052">
    <property type="protein sequence ID" value="HJG11022.1"/>
    <property type="molecule type" value="Genomic_DNA"/>
</dbReference>
<comment type="subcellular location">
    <subcellularLocation>
        <location evidence="1 8">Cell outer membrane</location>
        <topology evidence="1 8">Multi-pass membrane protein</topology>
    </subcellularLocation>
</comment>
<evidence type="ECO:0000313" key="10">
    <source>
        <dbReference type="EMBL" id="HJG11022.1"/>
    </source>
</evidence>
<dbReference type="InterPro" id="IPR037066">
    <property type="entry name" value="Plug_dom_sf"/>
</dbReference>
<reference evidence="10" key="2">
    <citation type="submission" date="2021-09" db="EMBL/GenBank/DDBJ databases">
        <authorList>
            <person name="Gilroy R."/>
        </authorList>
    </citation>
    <scope>NUCLEOTIDE SEQUENCE</scope>
    <source>
        <strain evidence="10">CHK154-13316</strain>
    </source>
</reference>
<dbReference type="AlphaFoldDB" id="A0A921I4E2"/>
<dbReference type="InterPro" id="IPR012910">
    <property type="entry name" value="Plug_dom"/>
</dbReference>
<dbReference type="GO" id="GO:0044718">
    <property type="term" value="P:siderophore transmembrane transport"/>
    <property type="evidence" value="ECO:0007669"/>
    <property type="project" value="TreeGrafter"/>
</dbReference>
<keyword evidence="7 8" id="KW-0998">Cell outer membrane</keyword>
<dbReference type="NCBIfam" id="TIGR04056">
    <property type="entry name" value="OMP_RagA_SusC"/>
    <property type="match status" value="1"/>
</dbReference>
<dbReference type="PANTHER" id="PTHR30069">
    <property type="entry name" value="TONB-DEPENDENT OUTER MEMBRANE RECEPTOR"/>
    <property type="match status" value="1"/>
</dbReference>
<evidence type="ECO:0000256" key="3">
    <source>
        <dbReference type="ARBA" id="ARBA00022452"/>
    </source>
</evidence>
<protein>
    <submittedName>
        <fullName evidence="10">TonB-dependent receptor</fullName>
    </submittedName>
</protein>
<dbReference type="PROSITE" id="PS00018">
    <property type="entry name" value="EF_HAND_1"/>
    <property type="match status" value="1"/>
</dbReference>
<evidence type="ECO:0000256" key="4">
    <source>
        <dbReference type="ARBA" id="ARBA00022692"/>
    </source>
</evidence>
<comment type="caution">
    <text evidence="10">The sequence shown here is derived from an EMBL/GenBank/DDBJ whole genome shotgun (WGS) entry which is preliminary data.</text>
</comment>
<evidence type="ECO:0000256" key="1">
    <source>
        <dbReference type="ARBA" id="ARBA00004571"/>
    </source>
</evidence>
<name>A0A921I4E2_9BACE</name>
<dbReference type="SUPFAM" id="SSF56935">
    <property type="entry name" value="Porins"/>
    <property type="match status" value="1"/>
</dbReference>
<accession>A0A921I4E2</accession>
<feature type="domain" description="TonB-dependent receptor plug" evidence="9">
    <location>
        <begin position="118"/>
        <end position="228"/>
    </location>
</feature>
<dbReference type="Proteomes" id="UP000747074">
    <property type="component" value="Unassembled WGS sequence"/>
</dbReference>
<dbReference type="Gene3D" id="2.40.170.20">
    <property type="entry name" value="TonB-dependent receptor, beta-barrel domain"/>
    <property type="match status" value="1"/>
</dbReference>
<dbReference type="FunFam" id="2.60.40.1120:FF:000003">
    <property type="entry name" value="Outer membrane protein Omp121"/>
    <property type="match status" value="1"/>
</dbReference>
<dbReference type="NCBIfam" id="TIGR04057">
    <property type="entry name" value="SusC_RagA_signa"/>
    <property type="match status" value="1"/>
</dbReference>
<keyword evidence="3 8" id="KW-1134">Transmembrane beta strand</keyword>
<gene>
    <name evidence="10" type="ORF">K8V07_03740</name>
</gene>
<dbReference type="InterPro" id="IPR023996">
    <property type="entry name" value="TonB-dep_OMP_SusC/RagA"/>
</dbReference>
<dbReference type="GO" id="GO:0015344">
    <property type="term" value="F:siderophore uptake transmembrane transporter activity"/>
    <property type="evidence" value="ECO:0007669"/>
    <property type="project" value="TreeGrafter"/>
</dbReference>
<keyword evidence="5" id="KW-0732">Signal</keyword>
<dbReference type="InterPro" id="IPR008969">
    <property type="entry name" value="CarboxyPept-like_regulatory"/>
</dbReference>
<dbReference type="GO" id="GO:0009279">
    <property type="term" value="C:cell outer membrane"/>
    <property type="evidence" value="ECO:0007669"/>
    <property type="project" value="UniProtKB-SubCell"/>
</dbReference>
<evidence type="ECO:0000256" key="7">
    <source>
        <dbReference type="ARBA" id="ARBA00023237"/>
    </source>
</evidence>
<evidence type="ECO:0000256" key="6">
    <source>
        <dbReference type="ARBA" id="ARBA00023136"/>
    </source>
</evidence>